<name>A0A8F0K7S7_ISATI</name>
<comment type="subcellular location">
    <subcellularLocation>
        <location evidence="2">Membrane</location>
        <topology evidence="2">Single-pass membrane protein</topology>
    </subcellularLocation>
</comment>
<evidence type="ECO:0000313" key="15">
    <source>
        <dbReference type="EMBL" id="QWK52306.1"/>
    </source>
</evidence>
<proteinExistence type="inferred from homology"/>
<dbReference type="InterPro" id="IPR036396">
    <property type="entry name" value="Cyt_P450_sf"/>
</dbReference>
<dbReference type="CDD" id="cd20653">
    <property type="entry name" value="CYP81"/>
    <property type="match status" value="1"/>
</dbReference>
<protein>
    <submittedName>
        <fullName evidence="15">Cytochrome P450 81D8-1</fullName>
    </submittedName>
</protein>
<evidence type="ECO:0000256" key="2">
    <source>
        <dbReference type="ARBA" id="ARBA00004167"/>
    </source>
</evidence>
<evidence type="ECO:0000256" key="13">
    <source>
        <dbReference type="RuleBase" id="RU000461"/>
    </source>
</evidence>
<sequence length="504" mass="56641">MEAQTLTFTLLFTLLTLMIFFIGRNRIKKKPNLPPSPPFALPVIGHLRLLKPPLHRVFLSVSQSLGGAPVFSLRLGRRLVFVVSSHSIAEECFTKNDVVLANRPNTIASKHISYDHTTMVSASYGEHWRNLRRIGAVEIFSAHRLNKFLSIRRDEIRRLIVRLSRNSSHEFDKVEIKPMFSDLTFNNIIRMVAGKRYYGDGTAEENSETKLVRQLIAELASSFGAGNAVDYLPVLRWVTDFEKRIKKLAGRFDEFLQGLLDERRAAKEKGNTMIDHLLSLQESQPECYTDRTIKGTILSLILAGTDTSAGTLEWALSCLLNHPEVLSKARDEIDGKIGLDRLVEESDISGLPYLQNIVSETLRLYPAGPLMVPHVASEDCKVGGYDMPRGTMLLVNLWAIHREPQLWDDAATFKPERFEKEGEALKLMAFGLGRRACPGSGLAQRLVSLTLGSLIQCFEWKRIGEEKVDMTEAGGVTMHKARPLVAICRARAFVGRILHDHESV</sequence>
<reference evidence="15" key="1">
    <citation type="submission" date="2020-03" db="EMBL/GenBank/DDBJ databases">
        <title>An insight into accumulation patterns and metabolic pathway genes of glucosinolates in Isatis indigotica.</title>
        <authorList>
            <person name="Zhang T."/>
            <person name="Hu X."/>
            <person name="Yang S."/>
        </authorList>
    </citation>
    <scope>NUCLEOTIDE SEQUENCE</scope>
</reference>
<keyword evidence="4 12" id="KW-0349">Heme</keyword>
<dbReference type="GO" id="GO:0016705">
    <property type="term" value="F:oxidoreductase activity, acting on paired donors, with incorporation or reduction of molecular oxygen"/>
    <property type="evidence" value="ECO:0007669"/>
    <property type="project" value="InterPro"/>
</dbReference>
<dbReference type="Pfam" id="PF00067">
    <property type="entry name" value="p450"/>
    <property type="match status" value="1"/>
</dbReference>
<dbReference type="Gene3D" id="1.10.630.10">
    <property type="entry name" value="Cytochrome P450"/>
    <property type="match status" value="1"/>
</dbReference>
<keyword evidence="8 13" id="KW-0560">Oxidoreductase</keyword>
<evidence type="ECO:0000256" key="5">
    <source>
        <dbReference type="ARBA" id="ARBA00022692"/>
    </source>
</evidence>
<evidence type="ECO:0000256" key="14">
    <source>
        <dbReference type="SAM" id="Phobius"/>
    </source>
</evidence>
<feature type="transmembrane region" description="Helical" evidence="14">
    <location>
        <begin position="6"/>
        <end position="23"/>
    </location>
</feature>
<feature type="binding site" description="axial binding residue" evidence="12">
    <location>
        <position position="437"/>
    </location>
    <ligand>
        <name>heme</name>
        <dbReference type="ChEBI" id="CHEBI:30413"/>
    </ligand>
    <ligandPart>
        <name>Fe</name>
        <dbReference type="ChEBI" id="CHEBI:18248"/>
    </ligandPart>
</feature>
<keyword evidence="10 13" id="KW-0503">Monooxygenase</keyword>
<comment type="similarity">
    <text evidence="3 13">Belongs to the cytochrome P450 family.</text>
</comment>
<dbReference type="GO" id="GO:0020037">
    <property type="term" value="F:heme binding"/>
    <property type="evidence" value="ECO:0007669"/>
    <property type="project" value="InterPro"/>
</dbReference>
<evidence type="ECO:0000256" key="9">
    <source>
        <dbReference type="ARBA" id="ARBA00023004"/>
    </source>
</evidence>
<keyword evidence="5 14" id="KW-0812">Transmembrane</keyword>
<evidence type="ECO:0000256" key="12">
    <source>
        <dbReference type="PIRSR" id="PIRSR602401-1"/>
    </source>
</evidence>
<dbReference type="PANTHER" id="PTHR47947">
    <property type="entry name" value="CYTOCHROME P450 82C3-RELATED"/>
    <property type="match status" value="1"/>
</dbReference>
<dbReference type="AlphaFoldDB" id="A0A8F0K7S7"/>
<organism evidence="15">
    <name type="scientific">Isatis tinctoria</name>
    <name type="common">Dyer's woad</name>
    <name type="synonym">Isatis indigotica</name>
    <dbReference type="NCBI Taxonomy" id="161756"/>
    <lineage>
        <taxon>Eukaryota</taxon>
        <taxon>Viridiplantae</taxon>
        <taxon>Streptophyta</taxon>
        <taxon>Embryophyta</taxon>
        <taxon>Tracheophyta</taxon>
        <taxon>Spermatophyta</taxon>
        <taxon>Magnoliopsida</taxon>
        <taxon>eudicotyledons</taxon>
        <taxon>Gunneridae</taxon>
        <taxon>Pentapetalae</taxon>
        <taxon>rosids</taxon>
        <taxon>malvids</taxon>
        <taxon>Brassicales</taxon>
        <taxon>Brassicaceae</taxon>
        <taxon>Isatideae</taxon>
        <taxon>Isatis</taxon>
    </lineage>
</organism>
<dbReference type="SUPFAM" id="SSF48264">
    <property type="entry name" value="Cytochrome P450"/>
    <property type="match status" value="1"/>
</dbReference>
<dbReference type="PRINTS" id="PR00463">
    <property type="entry name" value="EP450I"/>
</dbReference>
<dbReference type="FunFam" id="1.10.630.10:FF:000023">
    <property type="entry name" value="Cytochrome P450 family protein"/>
    <property type="match status" value="1"/>
</dbReference>
<dbReference type="PRINTS" id="PR00385">
    <property type="entry name" value="P450"/>
</dbReference>
<evidence type="ECO:0000256" key="6">
    <source>
        <dbReference type="ARBA" id="ARBA00022723"/>
    </source>
</evidence>
<evidence type="ECO:0000256" key="4">
    <source>
        <dbReference type="ARBA" id="ARBA00022617"/>
    </source>
</evidence>
<keyword evidence="6 12" id="KW-0479">Metal-binding</keyword>
<dbReference type="EMBL" id="MT145754">
    <property type="protein sequence ID" value="QWK52306.1"/>
    <property type="molecule type" value="Genomic_DNA"/>
</dbReference>
<dbReference type="GO" id="GO:0016020">
    <property type="term" value="C:membrane"/>
    <property type="evidence" value="ECO:0007669"/>
    <property type="project" value="UniProtKB-SubCell"/>
</dbReference>
<comment type="cofactor">
    <cofactor evidence="1 12">
        <name>heme</name>
        <dbReference type="ChEBI" id="CHEBI:30413"/>
    </cofactor>
</comment>
<dbReference type="GO" id="GO:0005506">
    <property type="term" value="F:iron ion binding"/>
    <property type="evidence" value="ECO:0007669"/>
    <property type="project" value="InterPro"/>
</dbReference>
<evidence type="ECO:0000256" key="11">
    <source>
        <dbReference type="ARBA" id="ARBA00023136"/>
    </source>
</evidence>
<evidence type="ECO:0000256" key="8">
    <source>
        <dbReference type="ARBA" id="ARBA00023002"/>
    </source>
</evidence>
<dbReference type="InterPro" id="IPR050651">
    <property type="entry name" value="Plant_Cytochrome_P450_Monoox"/>
</dbReference>
<evidence type="ECO:0000256" key="10">
    <source>
        <dbReference type="ARBA" id="ARBA00023033"/>
    </source>
</evidence>
<evidence type="ECO:0000256" key="7">
    <source>
        <dbReference type="ARBA" id="ARBA00022989"/>
    </source>
</evidence>
<dbReference type="InterPro" id="IPR001128">
    <property type="entry name" value="Cyt_P450"/>
</dbReference>
<evidence type="ECO:0000256" key="3">
    <source>
        <dbReference type="ARBA" id="ARBA00010617"/>
    </source>
</evidence>
<keyword evidence="9 12" id="KW-0408">Iron</keyword>
<dbReference type="GO" id="GO:0004497">
    <property type="term" value="F:monooxygenase activity"/>
    <property type="evidence" value="ECO:0007669"/>
    <property type="project" value="UniProtKB-KW"/>
</dbReference>
<evidence type="ECO:0000256" key="1">
    <source>
        <dbReference type="ARBA" id="ARBA00001971"/>
    </source>
</evidence>
<dbReference type="PANTHER" id="PTHR47947:SF62">
    <property type="entry name" value="CYTOCHROME P450, FAMILY 81, SUBFAMILY D, POLYPEPTIDE 5"/>
    <property type="match status" value="1"/>
</dbReference>
<keyword evidence="7 14" id="KW-1133">Transmembrane helix</keyword>
<keyword evidence="11 14" id="KW-0472">Membrane</keyword>
<dbReference type="PROSITE" id="PS00086">
    <property type="entry name" value="CYTOCHROME_P450"/>
    <property type="match status" value="1"/>
</dbReference>
<accession>A0A8F0K7S7</accession>
<dbReference type="InterPro" id="IPR017972">
    <property type="entry name" value="Cyt_P450_CS"/>
</dbReference>
<gene>
    <name evidence="15" type="primary">CYP81D8-1</name>
</gene>
<dbReference type="InterPro" id="IPR002401">
    <property type="entry name" value="Cyt_P450_E_grp-I"/>
</dbReference>